<feature type="transmembrane region" description="Helical" evidence="1">
    <location>
        <begin position="25"/>
        <end position="41"/>
    </location>
</feature>
<reference evidence="2 3" key="1">
    <citation type="journal article" date="2013" name="BMC Genomics">
        <title>Comparative genomics of Campylobacter concisus isolates reveals genetic diversity and provides insights into disease association.</title>
        <authorList>
            <person name="Deshpande N.P."/>
            <person name="Kaakoush N.O."/>
            <person name="Wilkins M.R."/>
            <person name="Mitchell H.M."/>
        </authorList>
    </citation>
    <scope>NUCLEOTIDE SEQUENCE [LARGE SCALE GENOMIC DNA]</scope>
    <source>
        <strain evidence="2 3">UNSW2</strain>
    </source>
</reference>
<comment type="caution">
    <text evidence="2">The sequence shown here is derived from an EMBL/GenBank/DDBJ whole genome shotgun (WGS) entry which is preliminary data.</text>
</comment>
<name>U2GWN2_9BACT</name>
<evidence type="ECO:0000313" key="2">
    <source>
        <dbReference type="EMBL" id="ERJ32489.1"/>
    </source>
</evidence>
<keyword evidence="1" id="KW-0472">Membrane</keyword>
<keyword evidence="1" id="KW-0812">Transmembrane</keyword>
<gene>
    <name evidence="2" type="ORF">UNSW2_118</name>
</gene>
<dbReference type="Proteomes" id="UP000016625">
    <property type="component" value="Unassembled WGS sequence"/>
</dbReference>
<proteinExistence type="predicted"/>
<accession>U2GWN2</accession>
<dbReference type="EMBL" id="ANNJ01000003">
    <property type="protein sequence ID" value="ERJ32489.1"/>
    <property type="molecule type" value="Genomic_DNA"/>
</dbReference>
<dbReference type="PATRIC" id="fig|1242965.3.peg.304"/>
<evidence type="ECO:0000313" key="3">
    <source>
        <dbReference type="Proteomes" id="UP000016625"/>
    </source>
</evidence>
<dbReference type="AlphaFoldDB" id="U2GWN2"/>
<protein>
    <submittedName>
        <fullName evidence="2">Uncharacterized protein</fullName>
    </submittedName>
</protein>
<organism evidence="2 3">
    <name type="scientific">Campylobacter concisus UNSW2</name>
    <dbReference type="NCBI Taxonomy" id="1242965"/>
    <lineage>
        <taxon>Bacteria</taxon>
        <taxon>Pseudomonadati</taxon>
        <taxon>Campylobacterota</taxon>
        <taxon>Epsilonproteobacteria</taxon>
        <taxon>Campylobacterales</taxon>
        <taxon>Campylobacteraceae</taxon>
        <taxon>Campylobacter</taxon>
    </lineage>
</organism>
<evidence type="ECO:0000256" key="1">
    <source>
        <dbReference type="SAM" id="Phobius"/>
    </source>
</evidence>
<keyword evidence="1" id="KW-1133">Transmembrane helix</keyword>
<sequence>MALNLSVLIRAINLGFYQNKFHPTYLYRLFVTLILMSIYISY</sequence>